<feature type="domain" description="Thiamine pyrophosphate enzyme N-terminal TPP-binding" evidence="6">
    <location>
        <begin position="3"/>
        <end position="110"/>
    </location>
</feature>
<feature type="domain" description="Thiamine pyrophosphate enzyme TPP-binding" evidence="5">
    <location>
        <begin position="376"/>
        <end position="520"/>
    </location>
</feature>
<evidence type="ECO:0000259" key="4">
    <source>
        <dbReference type="Pfam" id="PF00205"/>
    </source>
</evidence>
<gene>
    <name evidence="7" type="ORF">GM661_11905</name>
</gene>
<dbReference type="KEGG" id="ifn:GM661_11905"/>
<dbReference type="PANTHER" id="PTHR42981">
    <property type="entry name" value="PYRUVATE DEHYDROGENASE [UBIQUINONE]"/>
    <property type="match status" value="1"/>
</dbReference>
<dbReference type="InterPro" id="IPR012001">
    <property type="entry name" value="Thiamin_PyroP_enz_TPP-bd_dom"/>
</dbReference>
<dbReference type="Gene3D" id="3.40.50.970">
    <property type="match status" value="2"/>
</dbReference>
<dbReference type="Pfam" id="PF00205">
    <property type="entry name" value="TPP_enzyme_M"/>
    <property type="match status" value="1"/>
</dbReference>
<comment type="similarity">
    <text evidence="1 3">Belongs to the TPP enzyme family.</text>
</comment>
<feature type="domain" description="Thiamine pyrophosphate enzyme central" evidence="4">
    <location>
        <begin position="187"/>
        <end position="315"/>
    </location>
</feature>
<dbReference type="InterPro" id="IPR029035">
    <property type="entry name" value="DHS-like_NAD/FAD-binding_dom"/>
</dbReference>
<dbReference type="Pfam" id="PF02776">
    <property type="entry name" value="TPP_enzyme_N"/>
    <property type="match status" value="1"/>
</dbReference>
<evidence type="ECO:0000259" key="5">
    <source>
        <dbReference type="Pfam" id="PF02775"/>
    </source>
</evidence>
<name>A0A8A7KA25_9FIRM</name>
<evidence type="ECO:0000256" key="1">
    <source>
        <dbReference type="ARBA" id="ARBA00007812"/>
    </source>
</evidence>
<dbReference type="Gene3D" id="3.40.50.1220">
    <property type="entry name" value="TPP-binding domain"/>
    <property type="match status" value="1"/>
</dbReference>
<dbReference type="GO" id="GO:0003824">
    <property type="term" value="F:catalytic activity"/>
    <property type="evidence" value="ECO:0007669"/>
    <property type="project" value="InterPro"/>
</dbReference>
<dbReference type="Proteomes" id="UP000665020">
    <property type="component" value="Chromosome"/>
</dbReference>
<dbReference type="GO" id="GO:0030976">
    <property type="term" value="F:thiamine pyrophosphate binding"/>
    <property type="evidence" value="ECO:0007669"/>
    <property type="project" value="InterPro"/>
</dbReference>
<keyword evidence="8" id="KW-1185">Reference proteome</keyword>
<dbReference type="InterPro" id="IPR000399">
    <property type="entry name" value="TPP-bd_CS"/>
</dbReference>
<dbReference type="SUPFAM" id="SSF52467">
    <property type="entry name" value="DHS-like NAD/FAD-binding domain"/>
    <property type="match status" value="1"/>
</dbReference>
<dbReference type="AlphaFoldDB" id="A0A8A7KA25"/>
<dbReference type="InterPro" id="IPR011766">
    <property type="entry name" value="TPP_enzyme_TPP-bd"/>
</dbReference>
<dbReference type="RefSeq" id="WP_230867024.1">
    <property type="nucleotide sequence ID" value="NZ_CP046640.1"/>
</dbReference>
<proteinExistence type="inferred from homology"/>
<evidence type="ECO:0000256" key="3">
    <source>
        <dbReference type="RuleBase" id="RU362132"/>
    </source>
</evidence>
<evidence type="ECO:0000256" key="2">
    <source>
        <dbReference type="ARBA" id="ARBA00023052"/>
    </source>
</evidence>
<protein>
    <submittedName>
        <fullName evidence="7">Thiamine pyrophosphate-binding protein</fullName>
    </submittedName>
</protein>
<evidence type="ECO:0000259" key="6">
    <source>
        <dbReference type="Pfam" id="PF02776"/>
    </source>
</evidence>
<dbReference type="InterPro" id="IPR012000">
    <property type="entry name" value="Thiamin_PyroP_enz_cen_dom"/>
</dbReference>
<dbReference type="PANTHER" id="PTHR42981:SF2">
    <property type="entry name" value="PYRUVATE DEHYDROGENASE [UBIQUINONE]"/>
    <property type="match status" value="1"/>
</dbReference>
<keyword evidence="2 3" id="KW-0786">Thiamine pyrophosphate</keyword>
<accession>A0A8A7KA25</accession>
<dbReference type="EMBL" id="CP046640">
    <property type="protein sequence ID" value="QTL98616.1"/>
    <property type="molecule type" value="Genomic_DNA"/>
</dbReference>
<dbReference type="SUPFAM" id="SSF52518">
    <property type="entry name" value="Thiamin diphosphate-binding fold (THDP-binding)"/>
    <property type="match status" value="2"/>
</dbReference>
<organism evidence="7 8">
    <name type="scientific">Iocasia fonsfrigidae</name>
    <dbReference type="NCBI Taxonomy" id="2682810"/>
    <lineage>
        <taxon>Bacteria</taxon>
        <taxon>Bacillati</taxon>
        <taxon>Bacillota</taxon>
        <taxon>Clostridia</taxon>
        <taxon>Halanaerobiales</taxon>
        <taxon>Halanaerobiaceae</taxon>
        <taxon>Iocasia</taxon>
    </lineage>
</organism>
<reference evidence="7" key="1">
    <citation type="submission" date="2019-12" db="EMBL/GenBank/DDBJ databases">
        <authorList>
            <person name="zhang j."/>
            <person name="sun C.M."/>
        </authorList>
    </citation>
    <scope>NUCLEOTIDE SEQUENCE</scope>
    <source>
        <strain evidence="7">NS-1</strain>
    </source>
</reference>
<evidence type="ECO:0000313" key="8">
    <source>
        <dbReference type="Proteomes" id="UP000665020"/>
    </source>
</evidence>
<evidence type="ECO:0000313" key="7">
    <source>
        <dbReference type="EMBL" id="QTL98616.1"/>
    </source>
</evidence>
<dbReference type="Pfam" id="PF02775">
    <property type="entry name" value="TPP_enzyme_C"/>
    <property type="match status" value="1"/>
</dbReference>
<dbReference type="InterPro" id="IPR047211">
    <property type="entry name" value="POXB-like"/>
</dbReference>
<dbReference type="GO" id="GO:0000287">
    <property type="term" value="F:magnesium ion binding"/>
    <property type="evidence" value="ECO:0007669"/>
    <property type="project" value="InterPro"/>
</dbReference>
<sequence length="533" mass="58538">MLVKDLIIKQLEKFGVKHIYNYPGDTTLKFISSLKDSNIKLFSPKHEGTAGLMASAESKLTGNISVCLSHSGPGTANILNGIADAASDRVPMLLISGQVETYNMGTNYKQFVNLAELTNPLTVYSSVLINPESTIDLLYKAVSMAIARGGVSHIIVPMDIWDMESTATCREYPEHLKVKKIPDPGLIQKAVEIINKSEKPVIIYGRGCKNIRNELIEIAEKISAPIISTLPAAGIVDYGFPYEMGVLGHSGNQYASELLKKSDLIIKLTATWWPSDYTPKEPNIIQFDTAKENIGASHPVTLGIPGDISLAIKQLKTNLNEKNNKMWIDHMNEIKNKWIKEVNQGYAENEWPLSPSQIIKAFSENCDENDIISLDSGDNVIFFGKFFGNKCKDVLISGTWRTMGFGLSAALAAKINYPQNNSIVITGDGGLTMVMAELLTAKRYNLPITIILLNNGNLSMEKNRMIAAGLPTEEVELTNPDFVKLAEACGITGVRVDNLDNFKKIIKETHNNEQAVLIDVPVSSPIIPGTKLM</sequence>
<dbReference type="PROSITE" id="PS00187">
    <property type="entry name" value="TPP_ENZYMES"/>
    <property type="match status" value="1"/>
</dbReference>
<dbReference type="InterPro" id="IPR029061">
    <property type="entry name" value="THDP-binding"/>
</dbReference>